<name>A0A1H3KGQ4_9FIRM</name>
<sequence length="188" mass="21231">MVKIQTYCQEAHIWDLLKIVQINRGSGYKCVKELEDTLNRSVVFVATYEGEIAGFVAFRMCPLEEAVLVEGAVKHFEKRLTFAVGGHLVGSINLLVVDQGFQKKGIGRKLMEKVLEELKGKVSAVFLQAWNNPNNPAVEPLMHSQGFKTWKVYEGFYRKHKVGIAAQCPACPGVCQCSMTIYYRWLND</sequence>
<dbReference type="Pfam" id="PF00583">
    <property type="entry name" value="Acetyltransf_1"/>
    <property type="match status" value="1"/>
</dbReference>
<dbReference type="InterPro" id="IPR000182">
    <property type="entry name" value="GNAT_dom"/>
</dbReference>
<reference evidence="2 3" key="1">
    <citation type="submission" date="2016-10" db="EMBL/GenBank/DDBJ databases">
        <authorList>
            <person name="de Groot N.N."/>
        </authorList>
    </citation>
    <scope>NUCLEOTIDE SEQUENCE [LARGE SCALE GENOMIC DNA]</scope>
    <source>
        <strain evidence="2 3">APO</strain>
    </source>
</reference>
<dbReference type="PROSITE" id="PS51186">
    <property type="entry name" value="GNAT"/>
    <property type="match status" value="1"/>
</dbReference>
<keyword evidence="3" id="KW-1185">Reference proteome</keyword>
<protein>
    <submittedName>
        <fullName evidence="2">Acetyltransferase (GNAT) family protein</fullName>
    </submittedName>
</protein>
<feature type="domain" description="N-acetyltransferase" evidence="1">
    <location>
        <begin position="2"/>
        <end position="171"/>
    </location>
</feature>
<organism evidence="2 3">
    <name type="scientific">Tindallia californiensis</name>
    <dbReference type="NCBI Taxonomy" id="159292"/>
    <lineage>
        <taxon>Bacteria</taxon>
        <taxon>Bacillati</taxon>
        <taxon>Bacillota</taxon>
        <taxon>Clostridia</taxon>
        <taxon>Peptostreptococcales</taxon>
        <taxon>Tindalliaceae</taxon>
        <taxon>Tindallia</taxon>
    </lineage>
</organism>
<dbReference type="STRING" id="159292.SAMN05192546_102349"/>
<dbReference type="AlphaFoldDB" id="A0A1H3KGQ4"/>
<accession>A0A1H3KGQ4</accession>
<dbReference type="Proteomes" id="UP000199230">
    <property type="component" value="Unassembled WGS sequence"/>
</dbReference>
<proteinExistence type="predicted"/>
<evidence type="ECO:0000313" key="3">
    <source>
        <dbReference type="Proteomes" id="UP000199230"/>
    </source>
</evidence>
<dbReference type="GO" id="GO:0016747">
    <property type="term" value="F:acyltransferase activity, transferring groups other than amino-acyl groups"/>
    <property type="evidence" value="ECO:0007669"/>
    <property type="project" value="InterPro"/>
</dbReference>
<keyword evidence="2" id="KW-0808">Transferase</keyword>
<evidence type="ECO:0000313" key="2">
    <source>
        <dbReference type="EMBL" id="SDY51209.1"/>
    </source>
</evidence>
<dbReference type="InterPro" id="IPR016181">
    <property type="entry name" value="Acyl_CoA_acyltransferase"/>
</dbReference>
<dbReference type="RefSeq" id="WP_093311339.1">
    <property type="nucleotide sequence ID" value="NZ_FNPV01000002.1"/>
</dbReference>
<dbReference type="CDD" id="cd04301">
    <property type="entry name" value="NAT_SF"/>
    <property type="match status" value="1"/>
</dbReference>
<dbReference type="OrthoDB" id="9794566at2"/>
<evidence type="ECO:0000259" key="1">
    <source>
        <dbReference type="PROSITE" id="PS51186"/>
    </source>
</evidence>
<dbReference type="SUPFAM" id="SSF55729">
    <property type="entry name" value="Acyl-CoA N-acyltransferases (Nat)"/>
    <property type="match status" value="1"/>
</dbReference>
<gene>
    <name evidence="2" type="ORF">SAMN05192546_102349</name>
</gene>
<dbReference type="EMBL" id="FNPV01000002">
    <property type="protein sequence ID" value="SDY51209.1"/>
    <property type="molecule type" value="Genomic_DNA"/>
</dbReference>
<dbReference type="Gene3D" id="3.40.630.30">
    <property type="match status" value="1"/>
</dbReference>